<feature type="domain" description="DUF4168" evidence="3">
    <location>
        <begin position="89"/>
        <end position="146"/>
    </location>
</feature>
<gene>
    <name evidence="4" type="ORF">C7S20_11830</name>
</gene>
<name>A0A2R3ZAZ6_9FLAO</name>
<dbReference type="InterPro" id="IPR025433">
    <property type="entry name" value="DUF4168"/>
</dbReference>
<evidence type="ECO:0000256" key="2">
    <source>
        <dbReference type="SAM" id="SignalP"/>
    </source>
</evidence>
<keyword evidence="1" id="KW-0175">Coiled coil</keyword>
<organism evidence="4 5">
    <name type="scientific">Christiangramia fulva</name>
    <dbReference type="NCBI Taxonomy" id="2126553"/>
    <lineage>
        <taxon>Bacteria</taxon>
        <taxon>Pseudomonadati</taxon>
        <taxon>Bacteroidota</taxon>
        <taxon>Flavobacteriia</taxon>
        <taxon>Flavobacteriales</taxon>
        <taxon>Flavobacteriaceae</taxon>
        <taxon>Christiangramia</taxon>
    </lineage>
</organism>
<dbReference type="KEGG" id="grs:C7S20_11830"/>
<keyword evidence="2" id="KW-0732">Signal</keyword>
<dbReference type="Proteomes" id="UP000241507">
    <property type="component" value="Chromosome"/>
</dbReference>
<dbReference type="AlphaFoldDB" id="A0A2R3ZAZ6"/>
<dbReference type="EMBL" id="CP028136">
    <property type="protein sequence ID" value="AVR47455.1"/>
    <property type="molecule type" value="Genomic_DNA"/>
</dbReference>
<dbReference type="OrthoDB" id="1467687at2"/>
<sequence length="153" mass="17674">MKNVVSSLLLILAMGIMPGNAQNTQMPQQQKVEVNDAELAKFAEAFQKMRLANQEAQQKMMQIIQEKGMELQRFNEVHQAQQNPDSDVKMTADEKEKYKEIVAEFQALQPSFQKRMEDIISESGLTVDRYQELAMALRSDQELQQRLKDILQK</sequence>
<feature type="signal peptide" evidence="2">
    <location>
        <begin position="1"/>
        <end position="21"/>
    </location>
</feature>
<evidence type="ECO:0000256" key="1">
    <source>
        <dbReference type="SAM" id="Coils"/>
    </source>
</evidence>
<protein>
    <recommendedName>
        <fullName evidence="3">DUF4168 domain-containing protein</fullName>
    </recommendedName>
</protein>
<evidence type="ECO:0000313" key="5">
    <source>
        <dbReference type="Proteomes" id="UP000241507"/>
    </source>
</evidence>
<evidence type="ECO:0000259" key="3">
    <source>
        <dbReference type="Pfam" id="PF13767"/>
    </source>
</evidence>
<evidence type="ECO:0000313" key="4">
    <source>
        <dbReference type="EMBL" id="AVR47455.1"/>
    </source>
</evidence>
<feature type="coiled-coil region" evidence="1">
    <location>
        <begin position="39"/>
        <end position="66"/>
    </location>
</feature>
<proteinExistence type="predicted"/>
<keyword evidence="5" id="KW-1185">Reference proteome</keyword>
<dbReference type="Pfam" id="PF13767">
    <property type="entry name" value="DUF4168"/>
    <property type="match status" value="1"/>
</dbReference>
<reference evidence="5" key="1">
    <citation type="submission" date="2018-03" db="EMBL/GenBank/DDBJ databases">
        <title>Gramella fulva sp. nov., isolated from a dry surface of tidal flat.</title>
        <authorList>
            <person name="Hwang S.H."/>
            <person name="Hwang W.M."/>
            <person name="Kang K."/>
            <person name="Ahn T.-Y."/>
        </authorList>
    </citation>
    <scope>NUCLEOTIDE SEQUENCE [LARGE SCALE GENOMIC DNA]</scope>
    <source>
        <strain evidence="5">SH35</strain>
    </source>
</reference>
<accession>A0A2R3ZAZ6</accession>
<feature type="chain" id="PRO_5015352071" description="DUF4168 domain-containing protein" evidence="2">
    <location>
        <begin position="22"/>
        <end position="153"/>
    </location>
</feature>